<proteinExistence type="predicted"/>
<accession>R0MK35</accession>
<gene>
    <name evidence="1" type="ORF">NBO_154g0002</name>
</gene>
<reference evidence="1 2" key="1">
    <citation type="journal article" date="2013" name="BMC Genomics">
        <title>Comparative genomics of parasitic silkworm microsporidia reveal an association between genome expansion and host adaptation.</title>
        <authorList>
            <person name="Pan G."/>
            <person name="Xu J."/>
            <person name="Li T."/>
            <person name="Xia Q."/>
            <person name="Liu S.L."/>
            <person name="Zhang G."/>
            <person name="Li S."/>
            <person name="Li C."/>
            <person name="Liu H."/>
            <person name="Yang L."/>
            <person name="Liu T."/>
            <person name="Zhang X."/>
            <person name="Wu Z."/>
            <person name="Fan W."/>
            <person name="Dang X."/>
            <person name="Xiang H."/>
            <person name="Tao M."/>
            <person name="Li Y."/>
            <person name="Hu J."/>
            <person name="Li Z."/>
            <person name="Lin L."/>
            <person name="Luo J."/>
            <person name="Geng L."/>
            <person name="Wang L."/>
            <person name="Long M."/>
            <person name="Wan Y."/>
            <person name="He N."/>
            <person name="Zhang Z."/>
            <person name="Lu C."/>
            <person name="Keeling P.J."/>
            <person name="Wang J."/>
            <person name="Xiang Z."/>
            <person name="Zhou Z."/>
        </authorList>
    </citation>
    <scope>NUCLEOTIDE SEQUENCE [LARGE SCALE GENOMIC DNA]</scope>
    <source>
        <strain evidence="2">CQ1 / CVCC 102059</strain>
    </source>
</reference>
<dbReference type="Proteomes" id="UP000016927">
    <property type="component" value="Unassembled WGS sequence"/>
</dbReference>
<dbReference type="VEuPathDB" id="MicrosporidiaDB:NBO_154g0002"/>
<sequence length="105" mass="12777">MKDEHLEICEPFRIRNLNIDELEIDDDEYELVKGKKLKVILDNLFVLFYQKDENYKKEEKELIRLLFGLKYHIEKERNTVLKFMCTNGYSFEMVSNIVEIFINHL</sequence>
<dbReference type="EMBL" id="KB909062">
    <property type="protein sequence ID" value="EOB13153.1"/>
    <property type="molecule type" value="Genomic_DNA"/>
</dbReference>
<organism evidence="1 2">
    <name type="scientific">Nosema bombycis (strain CQ1 / CVCC 102059)</name>
    <name type="common">Microsporidian parasite</name>
    <name type="synonym">Pebrine of silkworm</name>
    <dbReference type="NCBI Taxonomy" id="578461"/>
    <lineage>
        <taxon>Eukaryota</taxon>
        <taxon>Fungi</taxon>
        <taxon>Fungi incertae sedis</taxon>
        <taxon>Microsporidia</taxon>
        <taxon>Nosematidae</taxon>
        <taxon>Nosema</taxon>
    </lineage>
</organism>
<evidence type="ECO:0000313" key="1">
    <source>
        <dbReference type="EMBL" id="EOB13153.1"/>
    </source>
</evidence>
<keyword evidence="2" id="KW-1185">Reference proteome</keyword>
<name>R0MK35_NOSB1</name>
<dbReference type="AlphaFoldDB" id="R0MK35"/>
<dbReference type="HOGENOM" id="CLU_177174_0_0_1"/>
<protein>
    <submittedName>
        <fullName evidence="1">Uncharacterized protein</fullName>
    </submittedName>
</protein>
<evidence type="ECO:0000313" key="2">
    <source>
        <dbReference type="Proteomes" id="UP000016927"/>
    </source>
</evidence>
<dbReference type="OrthoDB" id="10363857at2759"/>